<dbReference type="AlphaFoldDB" id="A0A9P0JL93"/>
<evidence type="ECO:0000313" key="1">
    <source>
        <dbReference type="EMBL" id="CAH1955682.1"/>
    </source>
</evidence>
<protein>
    <submittedName>
        <fullName evidence="1">Uncharacterized protein</fullName>
    </submittedName>
</protein>
<reference evidence="1" key="1">
    <citation type="submission" date="2022-03" db="EMBL/GenBank/DDBJ databases">
        <authorList>
            <person name="Sayadi A."/>
        </authorList>
    </citation>
    <scope>NUCLEOTIDE SEQUENCE</scope>
</reference>
<name>A0A9P0JL93_ACAOB</name>
<dbReference type="EMBL" id="CAKOFQ010006661">
    <property type="protein sequence ID" value="CAH1955682.1"/>
    <property type="molecule type" value="Genomic_DNA"/>
</dbReference>
<sequence length="41" mass="5153">MKEFFFLLKQNHSSRWDWINRKVITQITDFVLLIFDSRYCI</sequence>
<proteinExistence type="predicted"/>
<comment type="caution">
    <text evidence="1">The sequence shown here is derived from an EMBL/GenBank/DDBJ whole genome shotgun (WGS) entry which is preliminary data.</text>
</comment>
<accession>A0A9P0JL93</accession>
<gene>
    <name evidence="1" type="ORF">ACAOBT_LOCUS1165</name>
</gene>
<organism evidence="1 2">
    <name type="scientific">Acanthoscelides obtectus</name>
    <name type="common">Bean weevil</name>
    <name type="synonym">Bruchus obtectus</name>
    <dbReference type="NCBI Taxonomy" id="200917"/>
    <lineage>
        <taxon>Eukaryota</taxon>
        <taxon>Metazoa</taxon>
        <taxon>Ecdysozoa</taxon>
        <taxon>Arthropoda</taxon>
        <taxon>Hexapoda</taxon>
        <taxon>Insecta</taxon>
        <taxon>Pterygota</taxon>
        <taxon>Neoptera</taxon>
        <taxon>Endopterygota</taxon>
        <taxon>Coleoptera</taxon>
        <taxon>Polyphaga</taxon>
        <taxon>Cucujiformia</taxon>
        <taxon>Chrysomeloidea</taxon>
        <taxon>Chrysomelidae</taxon>
        <taxon>Bruchinae</taxon>
        <taxon>Bruchini</taxon>
        <taxon>Acanthoscelides</taxon>
    </lineage>
</organism>
<evidence type="ECO:0000313" key="2">
    <source>
        <dbReference type="Proteomes" id="UP001152888"/>
    </source>
</evidence>
<dbReference type="Proteomes" id="UP001152888">
    <property type="component" value="Unassembled WGS sequence"/>
</dbReference>
<keyword evidence="2" id="KW-1185">Reference proteome</keyword>